<feature type="signal peptide" evidence="1">
    <location>
        <begin position="1"/>
        <end position="27"/>
    </location>
</feature>
<dbReference type="RefSeq" id="WP_134887991.1">
    <property type="nucleotide sequence ID" value="NZ_CP098807.1"/>
</dbReference>
<dbReference type="EMBL" id="CP098807">
    <property type="protein sequence ID" value="USJ21894.1"/>
    <property type="molecule type" value="Genomic_DNA"/>
</dbReference>
<keyword evidence="1" id="KW-0732">Signal</keyword>
<dbReference type="OrthoDB" id="8421570at2"/>
<evidence type="ECO:0000313" key="2">
    <source>
        <dbReference type="EMBL" id="USJ21894.1"/>
    </source>
</evidence>
<feature type="chain" id="PRO_5040395364" evidence="1">
    <location>
        <begin position="28"/>
        <end position="187"/>
    </location>
</feature>
<organism evidence="2 3">
    <name type="scientific">Ensifer adhaerens</name>
    <name type="common">Sinorhizobium morelense</name>
    <dbReference type="NCBI Taxonomy" id="106592"/>
    <lineage>
        <taxon>Bacteria</taxon>
        <taxon>Pseudomonadati</taxon>
        <taxon>Pseudomonadota</taxon>
        <taxon>Alphaproteobacteria</taxon>
        <taxon>Hyphomicrobiales</taxon>
        <taxon>Rhizobiaceae</taxon>
        <taxon>Sinorhizobium/Ensifer group</taxon>
        <taxon>Ensifer</taxon>
    </lineage>
</organism>
<reference evidence="2" key="1">
    <citation type="submission" date="2022-06" db="EMBL/GenBank/DDBJ databases">
        <title>Physiological and biochemical characterization and genomic elucidation of a strain of the genus Ensifer adhaerens M8 that combines arsenic oxidation and chromium reduction.</title>
        <authorList>
            <person name="Li X."/>
            <person name="Yu c."/>
        </authorList>
    </citation>
    <scope>NUCLEOTIDE SEQUENCE</scope>
    <source>
        <strain evidence="2">M8</strain>
    </source>
</reference>
<dbReference type="Proteomes" id="UP001055460">
    <property type="component" value="Chromosome"/>
</dbReference>
<name>A0A9Q9D8E1_ENSAD</name>
<evidence type="ECO:0000256" key="1">
    <source>
        <dbReference type="SAM" id="SignalP"/>
    </source>
</evidence>
<sequence length="187" mass="20275">MQRLSYARLLAVSALLANLAFFAPVKAMDEVRLQAAVASLGDGADAQRLEARVADLVKSGDQIELAKLAEQIRMKDGDFLDILAKFYEQPEQANATPGWQQIALSMGPCHYANAAIRIVAMKIANGTHPAIRNGVVMIDGTEVDNIFAESMHRCELIARLPKSTRQVGSSCAMTGDCADDPDLMEQQ</sequence>
<gene>
    <name evidence="2" type="ORF">NE863_11245</name>
</gene>
<protein>
    <submittedName>
        <fullName evidence="2">Uncharacterized protein</fullName>
    </submittedName>
</protein>
<proteinExistence type="predicted"/>
<dbReference type="AlphaFoldDB" id="A0A9Q9D8E1"/>
<evidence type="ECO:0000313" key="3">
    <source>
        <dbReference type="Proteomes" id="UP001055460"/>
    </source>
</evidence>
<accession>A0A9Q9D8E1</accession>